<evidence type="ECO:0000313" key="1">
    <source>
        <dbReference type="EMBL" id="ERH23502.1"/>
    </source>
</evidence>
<name>U1RYM5_9ACTO</name>
<dbReference type="EMBL" id="AWSD01000014">
    <property type="protein sequence ID" value="ERH23502.1"/>
    <property type="molecule type" value="Genomic_DNA"/>
</dbReference>
<dbReference type="AlphaFoldDB" id="U1RYM5"/>
<dbReference type="HOGENOM" id="CLU_2713289_0_0_11"/>
<sequence>MHHGVQGQDAAVARRLIHVPVGWRPTQLVVRVRRFACTHCRRVWRQDTSGLAEPGSRLTRSAVEWGAAGPGP</sequence>
<dbReference type="Proteomes" id="UP000016498">
    <property type="component" value="Unassembled WGS sequence"/>
</dbReference>
<reference evidence="1 2" key="1">
    <citation type="submission" date="2013-06" db="EMBL/GenBank/DDBJ databases">
        <authorList>
            <person name="Weinstock G."/>
            <person name="Sodergren E."/>
            <person name="Lobos E.A."/>
            <person name="Fulton L."/>
            <person name="Fulton R."/>
            <person name="Courtney L."/>
            <person name="Fronick C."/>
            <person name="O'Laughlin M."/>
            <person name="Godfrey J."/>
            <person name="Wilson R.M."/>
            <person name="Miner T."/>
            <person name="Farmer C."/>
            <person name="Delehaunty K."/>
            <person name="Cordes M."/>
            <person name="Minx P."/>
            <person name="Tomlinson C."/>
            <person name="Chen J."/>
            <person name="Wollam A."/>
            <person name="Pepin K.H."/>
            <person name="Bhonagiri V."/>
            <person name="Zhang X."/>
            <person name="Warren W."/>
            <person name="Mitreva M."/>
            <person name="Mardis E.R."/>
            <person name="Wilson R.K."/>
        </authorList>
    </citation>
    <scope>NUCLEOTIDE SEQUENCE [LARGE SCALE GENOMIC DNA]</scope>
    <source>
        <strain evidence="1 2">F0510</strain>
    </source>
</reference>
<protein>
    <recommendedName>
        <fullName evidence="3">Transposase IS204/IS1001/IS1096/IS1165 zinc-finger domain-containing protein</fullName>
    </recommendedName>
</protein>
<organism evidence="1 2">
    <name type="scientific">Actinomyces johnsonii F0510</name>
    <dbReference type="NCBI Taxonomy" id="1227262"/>
    <lineage>
        <taxon>Bacteria</taxon>
        <taxon>Bacillati</taxon>
        <taxon>Actinomycetota</taxon>
        <taxon>Actinomycetes</taxon>
        <taxon>Actinomycetales</taxon>
        <taxon>Actinomycetaceae</taxon>
        <taxon>Actinomyces</taxon>
    </lineage>
</organism>
<accession>U1RYM5</accession>
<evidence type="ECO:0000313" key="2">
    <source>
        <dbReference type="Proteomes" id="UP000016498"/>
    </source>
</evidence>
<proteinExistence type="predicted"/>
<evidence type="ECO:0008006" key="3">
    <source>
        <dbReference type="Google" id="ProtNLM"/>
    </source>
</evidence>
<gene>
    <name evidence="1" type="ORF">HMPREF1549_00143</name>
</gene>
<comment type="caution">
    <text evidence="1">The sequence shown here is derived from an EMBL/GenBank/DDBJ whole genome shotgun (WGS) entry which is preliminary data.</text>
</comment>